<dbReference type="EMBL" id="LWDF02000068">
    <property type="protein sequence ID" value="KAE8258487.1"/>
    <property type="molecule type" value="Genomic_DNA"/>
</dbReference>
<keyword evidence="3" id="KW-1185">Reference proteome</keyword>
<evidence type="ECO:0000256" key="1">
    <source>
        <dbReference type="SAM" id="MobiDB-lite"/>
    </source>
</evidence>
<feature type="compositionally biased region" description="Basic residues" evidence="1">
    <location>
        <begin position="363"/>
        <end position="377"/>
    </location>
</feature>
<name>A0A8T8TDG4_9BASI</name>
<organism evidence="2 3">
    <name type="scientific">Tilletia indica</name>
    <dbReference type="NCBI Taxonomy" id="43049"/>
    <lineage>
        <taxon>Eukaryota</taxon>
        <taxon>Fungi</taxon>
        <taxon>Dikarya</taxon>
        <taxon>Basidiomycota</taxon>
        <taxon>Ustilaginomycotina</taxon>
        <taxon>Exobasidiomycetes</taxon>
        <taxon>Tilletiales</taxon>
        <taxon>Tilletiaceae</taxon>
        <taxon>Tilletia</taxon>
    </lineage>
</organism>
<evidence type="ECO:0000313" key="3">
    <source>
        <dbReference type="Proteomes" id="UP000077521"/>
    </source>
</evidence>
<dbReference type="AlphaFoldDB" id="A0A8T8TDG4"/>
<accession>A0A8T8TDG4</accession>
<feature type="compositionally biased region" description="Pro residues" evidence="1">
    <location>
        <begin position="242"/>
        <end position="254"/>
    </location>
</feature>
<feature type="compositionally biased region" description="Low complexity" evidence="1">
    <location>
        <begin position="291"/>
        <end position="329"/>
    </location>
</feature>
<reference evidence="2" key="2">
    <citation type="journal article" date="2019" name="IMA Fungus">
        <title>Genome sequencing and comparison of five Tilletia species to identify candidate genes for the detection of regulated species infecting wheat.</title>
        <authorList>
            <person name="Nguyen H.D.T."/>
            <person name="Sultana T."/>
            <person name="Kesanakurti P."/>
            <person name="Hambleton S."/>
        </authorList>
    </citation>
    <scope>NUCLEOTIDE SEQUENCE</scope>
    <source>
        <strain evidence="2">DAOMC 236416</strain>
    </source>
</reference>
<feature type="region of interest" description="Disordered" evidence="1">
    <location>
        <begin position="146"/>
        <end position="166"/>
    </location>
</feature>
<evidence type="ECO:0008006" key="4">
    <source>
        <dbReference type="Google" id="ProtNLM"/>
    </source>
</evidence>
<evidence type="ECO:0000313" key="2">
    <source>
        <dbReference type="EMBL" id="KAE8258487.1"/>
    </source>
</evidence>
<dbReference type="InterPro" id="IPR036869">
    <property type="entry name" value="J_dom_sf"/>
</dbReference>
<feature type="compositionally biased region" description="Basic and acidic residues" evidence="1">
    <location>
        <begin position="146"/>
        <end position="162"/>
    </location>
</feature>
<sequence length="400" mass="43312">MATFSRHSAAHPIVIDSDSDDEVAVRGPPASPFGLEDTKLCNALALLQVPLTLNFSSLKPHHRRFMGHIHPDRCYAAPLPSQYSADANAAYDCIEEREDFTSAIALASEEHRWYGHMLKYYERILDLAKREGASYVRARKGEARSRTEALREKEEHARKRAEVAGNAQLRSTVRAAVANVAARLAPRRSPPPFEGEDPTFDHQPPSPYVPAAEGSIQPAFITPAPSHTVPNLATSHNASPAPHHPPTAVPPLSPQPSTQHISPLPVLCQPPIPTLGSTPSTPSLPTPSPATPTILPSLSPTPTTHHTVSPPVAQHLPTLTPALASNPTALPTPPPPTPSLASLTSAPSDPPPPIPTASARTLRNQKKKQGKARAKERKQREEWVRLTHLADAAYKKWKKK</sequence>
<reference evidence="2" key="1">
    <citation type="submission" date="2016-04" db="EMBL/GenBank/DDBJ databases">
        <authorList>
            <person name="Nguyen H.D."/>
            <person name="Samba Siva P."/>
            <person name="Cullis J."/>
            <person name="Levesque C.A."/>
            <person name="Hambleton S."/>
        </authorList>
    </citation>
    <scope>NUCLEOTIDE SEQUENCE</scope>
    <source>
        <strain evidence="2">DAOMC 236416</strain>
    </source>
</reference>
<dbReference type="Proteomes" id="UP000077521">
    <property type="component" value="Unassembled WGS sequence"/>
</dbReference>
<proteinExistence type="predicted"/>
<gene>
    <name evidence="2" type="ORF">A4X13_0g1655</name>
</gene>
<protein>
    <recommendedName>
        <fullName evidence="4">J domain-containing protein</fullName>
    </recommendedName>
</protein>
<dbReference type="SUPFAM" id="SSF46565">
    <property type="entry name" value="Chaperone J-domain"/>
    <property type="match status" value="1"/>
</dbReference>
<feature type="region of interest" description="Disordered" evidence="1">
    <location>
        <begin position="182"/>
        <end position="381"/>
    </location>
</feature>
<comment type="caution">
    <text evidence="2">The sequence shown here is derived from an EMBL/GenBank/DDBJ whole genome shotgun (WGS) entry which is preliminary data.</text>
</comment>